<evidence type="ECO:0000313" key="1">
    <source>
        <dbReference type="EMBL" id="GEP97359.1"/>
    </source>
</evidence>
<dbReference type="OrthoDB" id="9796281at2"/>
<accession>A0A512RNT8</accession>
<dbReference type="InterPro" id="IPR014942">
    <property type="entry name" value="AbiEii"/>
</dbReference>
<dbReference type="Pfam" id="PF08843">
    <property type="entry name" value="AbiEii"/>
    <property type="match status" value="1"/>
</dbReference>
<evidence type="ECO:0000313" key="2">
    <source>
        <dbReference type="Proteomes" id="UP000321436"/>
    </source>
</evidence>
<proteinExistence type="predicted"/>
<protein>
    <recommendedName>
        <fullName evidence="3">Nucleotidyltransferase</fullName>
    </recommendedName>
</protein>
<dbReference type="InterPro" id="IPR043519">
    <property type="entry name" value="NT_sf"/>
</dbReference>
<keyword evidence="2" id="KW-1185">Reference proteome</keyword>
<dbReference type="RefSeq" id="WP_146864845.1">
    <property type="nucleotide sequence ID" value="NZ_BKAU01000004.1"/>
</dbReference>
<dbReference type="SUPFAM" id="SSF81301">
    <property type="entry name" value="Nucleotidyltransferase"/>
    <property type="match status" value="1"/>
</dbReference>
<dbReference type="EMBL" id="BKAU01000004">
    <property type="protein sequence ID" value="GEP97359.1"/>
    <property type="molecule type" value="Genomic_DNA"/>
</dbReference>
<dbReference type="AlphaFoldDB" id="A0A512RNT8"/>
<evidence type="ECO:0008006" key="3">
    <source>
        <dbReference type="Google" id="ProtNLM"/>
    </source>
</evidence>
<gene>
    <name evidence="1" type="ORF">CCY01nite_36190</name>
</gene>
<dbReference type="Proteomes" id="UP000321436">
    <property type="component" value="Unassembled WGS sequence"/>
</dbReference>
<name>A0A512RNT8_9BACT</name>
<sequence length="219" mass="25440">MLYWDTISDLLKTVLLDLMAAPAFASFRLVGGTALSLHLGHRMSIDIDLFTDAPYESIDFIEQENYLKNKYAYFYKTGDGLINAMGGSYYVGDSEDENLKVDLYYSMEPFIQPAHEEDGVRMATVNEIAAMKMDVIRRTGRKKDFWDIDEMMDTYALEDLIKLHEQRHPYTHNEEELLLQLVNFKQADGDFDPDCKRGKIWELVKYNMLEAVEKYKAAR</sequence>
<organism evidence="1 2">
    <name type="scientific">Chitinophaga cymbidii</name>
    <dbReference type="NCBI Taxonomy" id="1096750"/>
    <lineage>
        <taxon>Bacteria</taxon>
        <taxon>Pseudomonadati</taxon>
        <taxon>Bacteroidota</taxon>
        <taxon>Chitinophagia</taxon>
        <taxon>Chitinophagales</taxon>
        <taxon>Chitinophagaceae</taxon>
        <taxon>Chitinophaga</taxon>
    </lineage>
</organism>
<reference evidence="1 2" key="1">
    <citation type="submission" date="2019-07" db="EMBL/GenBank/DDBJ databases">
        <title>Whole genome shotgun sequence of Chitinophaga cymbidii NBRC 109752.</title>
        <authorList>
            <person name="Hosoyama A."/>
            <person name="Uohara A."/>
            <person name="Ohji S."/>
            <person name="Ichikawa N."/>
        </authorList>
    </citation>
    <scope>NUCLEOTIDE SEQUENCE [LARGE SCALE GENOMIC DNA]</scope>
    <source>
        <strain evidence="1 2">NBRC 109752</strain>
    </source>
</reference>
<comment type="caution">
    <text evidence="1">The sequence shown here is derived from an EMBL/GenBank/DDBJ whole genome shotgun (WGS) entry which is preliminary data.</text>
</comment>